<feature type="transmembrane region" description="Helical" evidence="1">
    <location>
        <begin position="436"/>
        <end position="460"/>
    </location>
</feature>
<dbReference type="Pfam" id="PF20163">
    <property type="entry name" value="DUF6536"/>
    <property type="match status" value="1"/>
</dbReference>
<dbReference type="PANTHER" id="PTHR35395:SF1">
    <property type="entry name" value="DUF6536 DOMAIN-CONTAINING PROTEIN"/>
    <property type="match status" value="1"/>
</dbReference>
<dbReference type="EMBL" id="MU839828">
    <property type="protein sequence ID" value="KAK1758869.1"/>
    <property type="molecule type" value="Genomic_DNA"/>
</dbReference>
<evidence type="ECO:0000259" key="2">
    <source>
        <dbReference type="Pfam" id="PF20163"/>
    </source>
</evidence>
<gene>
    <name evidence="3" type="ORF">QBC47DRAFT_409691</name>
</gene>
<dbReference type="PANTHER" id="PTHR35395">
    <property type="entry name" value="DUF6536 DOMAIN-CONTAINING PROTEIN"/>
    <property type="match status" value="1"/>
</dbReference>
<dbReference type="Proteomes" id="UP001239445">
    <property type="component" value="Unassembled WGS sequence"/>
</dbReference>
<dbReference type="InterPro" id="IPR046623">
    <property type="entry name" value="DUF6536"/>
</dbReference>
<keyword evidence="1" id="KW-0472">Membrane</keyword>
<dbReference type="AlphaFoldDB" id="A0AAJ0BKM7"/>
<evidence type="ECO:0000313" key="4">
    <source>
        <dbReference type="Proteomes" id="UP001239445"/>
    </source>
</evidence>
<keyword evidence="4" id="KW-1185">Reference proteome</keyword>
<comment type="caution">
    <text evidence="3">The sequence shown here is derived from an EMBL/GenBank/DDBJ whole genome shotgun (WGS) entry which is preliminary data.</text>
</comment>
<feature type="transmembrane region" description="Helical" evidence="1">
    <location>
        <begin position="568"/>
        <end position="593"/>
    </location>
</feature>
<reference evidence="3" key="1">
    <citation type="submission" date="2023-06" db="EMBL/GenBank/DDBJ databases">
        <title>Genome-scale phylogeny and comparative genomics of the fungal order Sordariales.</title>
        <authorList>
            <consortium name="Lawrence Berkeley National Laboratory"/>
            <person name="Hensen N."/>
            <person name="Bonometti L."/>
            <person name="Westerberg I."/>
            <person name="Brannstrom I.O."/>
            <person name="Guillou S."/>
            <person name="Cros-Aarteil S."/>
            <person name="Calhoun S."/>
            <person name="Haridas S."/>
            <person name="Kuo A."/>
            <person name="Mondo S."/>
            <person name="Pangilinan J."/>
            <person name="Riley R."/>
            <person name="Labutti K."/>
            <person name="Andreopoulos B."/>
            <person name="Lipzen A."/>
            <person name="Chen C."/>
            <person name="Yanf M."/>
            <person name="Daum C."/>
            <person name="Ng V."/>
            <person name="Clum A."/>
            <person name="Steindorff A."/>
            <person name="Ohm R."/>
            <person name="Martin F."/>
            <person name="Silar P."/>
            <person name="Natvig D."/>
            <person name="Lalanne C."/>
            <person name="Gautier V."/>
            <person name="Ament-Velasquez S.L."/>
            <person name="Kruys A."/>
            <person name="Hutchinson M.I."/>
            <person name="Powell A.J."/>
            <person name="Barry K."/>
            <person name="Miller A.N."/>
            <person name="Grigoriev I.V."/>
            <person name="Debuchy R."/>
            <person name="Gladieux P."/>
            <person name="Thoren M.H."/>
            <person name="Johannesson H."/>
        </authorList>
    </citation>
    <scope>NUCLEOTIDE SEQUENCE</scope>
    <source>
        <strain evidence="3">PSN4</strain>
    </source>
</reference>
<feature type="transmembrane region" description="Helical" evidence="1">
    <location>
        <begin position="364"/>
        <end position="384"/>
    </location>
</feature>
<feature type="transmembrane region" description="Helical" evidence="1">
    <location>
        <begin position="21"/>
        <end position="44"/>
    </location>
</feature>
<keyword evidence="1" id="KW-0812">Transmembrane</keyword>
<accession>A0AAJ0BKM7</accession>
<feature type="transmembrane region" description="Helical" evidence="1">
    <location>
        <begin position="70"/>
        <end position="93"/>
    </location>
</feature>
<feature type="transmembrane region" description="Helical" evidence="1">
    <location>
        <begin position="511"/>
        <end position="531"/>
    </location>
</feature>
<protein>
    <recommendedName>
        <fullName evidence="2">DUF6536 domain-containing protein</fullName>
    </recommendedName>
</protein>
<proteinExistence type="predicted"/>
<organism evidence="3 4">
    <name type="scientific">Echria macrotheca</name>
    <dbReference type="NCBI Taxonomy" id="438768"/>
    <lineage>
        <taxon>Eukaryota</taxon>
        <taxon>Fungi</taxon>
        <taxon>Dikarya</taxon>
        <taxon>Ascomycota</taxon>
        <taxon>Pezizomycotina</taxon>
        <taxon>Sordariomycetes</taxon>
        <taxon>Sordariomycetidae</taxon>
        <taxon>Sordariales</taxon>
        <taxon>Schizotheciaceae</taxon>
        <taxon>Echria</taxon>
    </lineage>
</organism>
<name>A0AAJ0BKM7_9PEZI</name>
<feature type="transmembrane region" description="Helical" evidence="1">
    <location>
        <begin position="613"/>
        <end position="634"/>
    </location>
</feature>
<evidence type="ECO:0000313" key="3">
    <source>
        <dbReference type="EMBL" id="KAK1758869.1"/>
    </source>
</evidence>
<evidence type="ECO:0000256" key="1">
    <source>
        <dbReference type="SAM" id="Phobius"/>
    </source>
</evidence>
<keyword evidence="1" id="KW-1133">Transmembrane helix</keyword>
<sequence length="729" mass="82549">MSKSKKGSWSDIRRFFSKQHVLLWTAFLVCFFVFLLNLSLAVVAHTKLTTDGQEAFVRDLYKGDCENGRYVSLAAHAIINFLSTLMLWASNLAMQLTTAPTRKEIDAAHKQGKWFDVGVLSWHNLWSVPAANRLVWFLLASTSVPIHLLYNSVVFGTLNANEWRYFAVTQDFFEVAPSPRSIDGPRLDASRCGREPSYDFSIRTEALDVASKFLQDYLDRKSSYTNASMLQCLERFNNPFVYRPNAFLVNKTPKPGREDGLCWPYGSIPNSDFTLQGQRIRSLRVAYPSDSFSPGTLCQRLNRSPAEAKETYCGLLGSGQFSEQLASEFALDEPEVPVDYCIYDESITPANEVQHQCRLQCSPVLLFVVTLFNFIKCGCILWFLKNPDDCTQDLGVATKSAITKNSSKGVFHGRGGEMQWRTTAVSWWNAVERRTWATAAFLFLGVMASAAVCIAIEVIIQKTYRRDATIYGLWRLGFGQPRYESLISWGQPETGVVGLVANLAIANMWQVLVSILFTTFNIILASQLVALEWSKFADTRKPRGLRVSRPERDTDQRSTYWLSMPFRYILPIMVAFYFDHFLLSQSSFVIRLLIYNWDGTQKEGRTLAGFSPIPGQISLVVSFLLFAAYVAISFRRYPADPRMPLVGTNSLAIAANCQVLKDDDDRHLRRVAWGVPRVNWNDSVKVCTFTSGPVRPPVDGEIVRGLEEEASDYKRRRGWVGSLRRCFGR</sequence>
<feature type="domain" description="DUF6536" evidence="2">
    <location>
        <begin position="23"/>
        <end position="173"/>
    </location>
</feature>